<dbReference type="NCBIfam" id="NF040897">
    <property type="entry name" value="SPJ_0845_Nterm"/>
    <property type="match status" value="1"/>
</dbReference>
<accession>A0A3L8GGK8</accession>
<evidence type="ECO:0000313" key="3">
    <source>
        <dbReference type="Proteomes" id="UP000025245"/>
    </source>
</evidence>
<dbReference type="AlphaFoldDB" id="A0A3L8GGK8"/>
<keyword evidence="3" id="KW-1185">Reference proteome</keyword>
<dbReference type="Proteomes" id="UP000025245">
    <property type="component" value="Chromosome"/>
</dbReference>
<dbReference type="GO" id="GO:0005524">
    <property type="term" value="F:ATP binding"/>
    <property type="evidence" value="ECO:0007669"/>
    <property type="project" value="UniProtKB-KW"/>
</dbReference>
<evidence type="ECO:0000313" key="1">
    <source>
        <dbReference type="EMBL" id="AHY16102.1"/>
    </source>
</evidence>
<dbReference type="Proteomes" id="UP000269148">
    <property type="component" value="Unassembled WGS sequence"/>
</dbReference>
<name>A0A3L8GGK8_STRIN</name>
<dbReference type="RefSeq" id="WP_003101294.1">
    <property type="nucleotide sequence ID" value="NZ_CP010783.1"/>
</dbReference>
<dbReference type="KEGG" id="sio:DW64_06480"/>
<evidence type="ECO:0000313" key="2">
    <source>
        <dbReference type="EMBL" id="RLU56340.1"/>
    </source>
</evidence>
<dbReference type="OrthoDB" id="2243706at2"/>
<proteinExistence type="predicted"/>
<keyword evidence="1" id="KW-0067">ATP-binding</keyword>
<sequence length="47" mass="5384">MAITHKKNDQLEKMMANFAHIPSFDKPLEVDADGKLIDQKNNQESQN</sequence>
<dbReference type="KEGG" id="siq:DQ08_06490"/>
<reference evidence="2 4" key="2">
    <citation type="submission" date="2018-06" db="EMBL/GenBank/DDBJ databases">
        <title>Mutators as drivers of adaptation in pathogenic bacteria and a risk factor for host jumps and vaccine escape.</title>
        <authorList>
            <person name="Barnes A.C."/>
            <person name="Silayeva O."/>
        </authorList>
    </citation>
    <scope>NUCLEOTIDE SEQUENCE [LARGE SCALE GENOMIC DNA]</scope>
    <source>
        <strain evidence="2 4">QMA0445</strain>
    </source>
</reference>
<gene>
    <name evidence="2" type="ORF">DIY07_06725</name>
    <name evidence="1" type="ORF">DQ08_06490</name>
</gene>
<dbReference type="EMBL" id="QLQD01000060">
    <property type="protein sequence ID" value="RLU56340.1"/>
    <property type="molecule type" value="Genomic_DNA"/>
</dbReference>
<dbReference type="InterPro" id="IPR047909">
    <property type="entry name" value="SPJ_0845-like_N"/>
</dbReference>
<protein>
    <submittedName>
        <fullName evidence="1">ABC transporter ATP-binding protein</fullName>
    </submittedName>
</protein>
<reference evidence="1 3" key="1">
    <citation type="journal article" date="2014" name="Genome Announc.">
        <title>Complete Genome Sequence of a Virulent Strain, Streptococcus iniae ISET0901, Isolated from Diseased Tilapia.</title>
        <authorList>
            <person name="Pridgeon J.W."/>
            <person name="Zhang D."/>
            <person name="Zhang L."/>
        </authorList>
    </citation>
    <scope>NUCLEOTIDE SEQUENCE [LARGE SCALE GENOMIC DNA]</scope>
    <source>
        <strain evidence="1 3">ISET0901</strain>
    </source>
</reference>
<evidence type="ECO:0000313" key="4">
    <source>
        <dbReference type="Proteomes" id="UP000269148"/>
    </source>
</evidence>
<organism evidence="2 4">
    <name type="scientific">Streptococcus iniae</name>
    <name type="common">Streptococcus shiloi</name>
    <dbReference type="NCBI Taxonomy" id="1346"/>
    <lineage>
        <taxon>Bacteria</taxon>
        <taxon>Bacillati</taxon>
        <taxon>Bacillota</taxon>
        <taxon>Bacilli</taxon>
        <taxon>Lactobacillales</taxon>
        <taxon>Streptococcaceae</taxon>
        <taxon>Streptococcus</taxon>
    </lineage>
</organism>
<dbReference type="GeneID" id="52244621"/>
<dbReference type="EMBL" id="CP007586">
    <property type="protein sequence ID" value="AHY16102.1"/>
    <property type="molecule type" value="Genomic_DNA"/>
</dbReference>
<dbReference type="KEGG" id="siz:SI82_06635"/>
<keyword evidence="1" id="KW-0547">Nucleotide-binding</keyword>
<dbReference type="SMR" id="A0A3L8GGK8"/>